<keyword evidence="3" id="KW-1185">Reference proteome</keyword>
<dbReference type="PROSITE" id="PS51186">
    <property type="entry name" value="GNAT"/>
    <property type="match status" value="1"/>
</dbReference>
<organism evidence="2 3">
    <name type="scientific">Clostridium cavendishii DSM 21758</name>
    <dbReference type="NCBI Taxonomy" id="1121302"/>
    <lineage>
        <taxon>Bacteria</taxon>
        <taxon>Bacillati</taxon>
        <taxon>Bacillota</taxon>
        <taxon>Clostridia</taxon>
        <taxon>Eubacteriales</taxon>
        <taxon>Clostridiaceae</taxon>
        <taxon>Clostridium</taxon>
    </lineage>
</organism>
<proteinExistence type="predicted"/>
<sequence>MDIFIQKFELNDFDAYYNLRCEKENIYWTGYISAPSRDTLKTWCINQLKKEDRLFFLVKLNNPTHKVIGYLYLDIDEVNKDTVCISLAVSSNYTGLGIGTKIITLAMEYCKNNIKNITNLEAFIMPHNIASSKCFLKNNWFEVDEFKEFFSEILNTTITMKKYVYFFTK</sequence>
<protein>
    <submittedName>
        <fullName evidence="2">Protein N-acetyltransferase, RimJ/RimL family</fullName>
    </submittedName>
</protein>
<dbReference type="InterPro" id="IPR000182">
    <property type="entry name" value="GNAT_dom"/>
</dbReference>
<dbReference type="RefSeq" id="WP_072990451.1">
    <property type="nucleotide sequence ID" value="NZ_FQZB01000014.1"/>
</dbReference>
<dbReference type="STRING" id="1121302.SAMN02745163_03339"/>
<dbReference type="PANTHER" id="PTHR43792:SF16">
    <property type="entry name" value="N-ACETYLTRANSFERASE DOMAIN-CONTAINING PROTEIN"/>
    <property type="match status" value="1"/>
</dbReference>
<evidence type="ECO:0000313" key="2">
    <source>
        <dbReference type="EMBL" id="SHK17130.1"/>
    </source>
</evidence>
<dbReference type="InterPro" id="IPR051531">
    <property type="entry name" value="N-acetyltransferase"/>
</dbReference>
<dbReference type="CDD" id="cd04301">
    <property type="entry name" value="NAT_SF"/>
    <property type="match status" value="1"/>
</dbReference>
<dbReference type="Proteomes" id="UP000184310">
    <property type="component" value="Unassembled WGS sequence"/>
</dbReference>
<dbReference type="EMBL" id="FQZB01000014">
    <property type="protein sequence ID" value="SHK17130.1"/>
    <property type="molecule type" value="Genomic_DNA"/>
</dbReference>
<dbReference type="InterPro" id="IPR016181">
    <property type="entry name" value="Acyl_CoA_acyltransferase"/>
</dbReference>
<dbReference type="SUPFAM" id="SSF55729">
    <property type="entry name" value="Acyl-CoA N-acyltransferases (Nat)"/>
    <property type="match status" value="1"/>
</dbReference>
<dbReference type="OrthoDB" id="2044686at2"/>
<evidence type="ECO:0000313" key="3">
    <source>
        <dbReference type="Proteomes" id="UP000184310"/>
    </source>
</evidence>
<evidence type="ECO:0000259" key="1">
    <source>
        <dbReference type="PROSITE" id="PS51186"/>
    </source>
</evidence>
<name>A0A1M6QAG7_9CLOT</name>
<dbReference type="PANTHER" id="PTHR43792">
    <property type="entry name" value="GNAT FAMILY, PUTATIVE (AFU_ORTHOLOGUE AFUA_3G00765)-RELATED-RELATED"/>
    <property type="match status" value="1"/>
</dbReference>
<dbReference type="AlphaFoldDB" id="A0A1M6QAG7"/>
<keyword evidence="2" id="KW-0808">Transferase</keyword>
<dbReference type="Pfam" id="PF00583">
    <property type="entry name" value="Acetyltransf_1"/>
    <property type="match status" value="1"/>
</dbReference>
<accession>A0A1M6QAG7</accession>
<dbReference type="Gene3D" id="3.40.630.30">
    <property type="match status" value="1"/>
</dbReference>
<dbReference type="GO" id="GO:0016747">
    <property type="term" value="F:acyltransferase activity, transferring groups other than amino-acyl groups"/>
    <property type="evidence" value="ECO:0007669"/>
    <property type="project" value="InterPro"/>
</dbReference>
<reference evidence="2 3" key="1">
    <citation type="submission" date="2016-11" db="EMBL/GenBank/DDBJ databases">
        <authorList>
            <person name="Jaros S."/>
            <person name="Januszkiewicz K."/>
            <person name="Wedrychowicz H."/>
        </authorList>
    </citation>
    <scope>NUCLEOTIDE SEQUENCE [LARGE SCALE GENOMIC DNA]</scope>
    <source>
        <strain evidence="2 3">DSM 21758</strain>
    </source>
</reference>
<feature type="domain" description="N-acetyltransferase" evidence="1">
    <location>
        <begin position="3"/>
        <end position="165"/>
    </location>
</feature>
<gene>
    <name evidence="2" type="ORF">SAMN02745163_03339</name>
</gene>